<gene>
    <name evidence="2" type="ORF">QTG54_014567</name>
</gene>
<reference evidence="2" key="1">
    <citation type="submission" date="2023-06" db="EMBL/GenBank/DDBJ databases">
        <title>Survivors Of The Sea: Transcriptome response of Skeletonema marinoi to long-term dormancy.</title>
        <authorList>
            <person name="Pinder M.I.M."/>
            <person name="Kourtchenko O."/>
            <person name="Robertson E.K."/>
            <person name="Larsson T."/>
            <person name="Maumus F."/>
            <person name="Osuna-Cruz C.M."/>
            <person name="Vancaester E."/>
            <person name="Stenow R."/>
            <person name="Vandepoele K."/>
            <person name="Ploug H."/>
            <person name="Bruchert V."/>
            <person name="Godhe A."/>
            <person name="Topel M."/>
        </authorList>
    </citation>
    <scope>NUCLEOTIDE SEQUENCE</scope>
    <source>
        <strain evidence="2">R05AC</strain>
    </source>
</reference>
<feature type="compositionally biased region" description="Low complexity" evidence="1">
    <location>
        <begin position="103"/>
        <end position="118"/>
    </location>
</feature>
<name>A0AAD8XVL7_9STRA</name>
<organism evidence="2 3">
    <name type="scientific">Skeletonema marinoi</name>
    <dbReference type="NCBI Taxonomy" id="267567"/>
    <lineage>
        <taxon>Eukaryota</taxon>
        <taxon>Sar</taxon>
        <taxon>Stramenopiles</taxon>
        <taxon>Ochrophyta</taxon>
        <taxon>Bacillariophyta</taxon>
        <taxon>Coscinodiscophyceae</taxon>
        <taxon>Thalassiosirophycidae</taxon>
        <taxon>Thalassiosirales</taxon>
        <taxon>Skeletonemataceae</taxon>
        <taxon>Skeletonema</taxon>
        <taxon>Skeletonema marinoi-dohrnii complex</taxon>
    </lineage>
</organism>
<evidence type="ECO:0000256" key="1">
    <source>
        <dbReference type="SAM" id="MobiDB-lite"/>
    </source>
</evidence>
<keyword evidence="3" id="KW-1185">Reference proteome</keyword>
<evidence type="ECO:0000313" key="2">
    <source>
        <dbReference type="EMBL" id="KAK1734694.1"/>
    </source>
</evidence>
<protein>
    <submittedName>
        <fullName evidence="2">Uncharacterized protein</fullName>
    </submittedName>
</protein>
<dbReference type="EMBL" id="JATAAI010000037">
    <property type="protein sequence ID" value="KAK1734694.1"/>
    <property type="molecule type" value="Genomic_DNA"/>
</dbReference>
<dbReference type="Proteomes" id="UP001224775">
    <property type="component" value="Unassembled WGS sequence"/>
</dbReference>
<dbReference type="AlphaFoldDB" id="A0AAD8XVL7"/>
<sequence>MPTAIDTAAPTGEDTIIKVLDDIKAMDSIDKSSAMKSALNLKDLPQDARSPFSPTVDETPRDDGNNNYNAQGSPAVAGNIHAWVSPNKSDEVPSSKESSPDVSNETSLPSSKESSPESFHLNITAISNANKENPDVPPLGLADVSSTAMTDALVFDASNKDWIKIVHGGKEVMVMLHNVTLIASLGITKEIVGLKSTGTLFTEDGSSMFKEHGDIIIPFSRYHPATMDSVPSFELVTADLDSFLEENNQGKLSWKDTADASVFSDETSQGNESSGLHESMLYTDAFIELMNSPKEFNAMEKNALLRFGVDNADSNVLFRAAFRVAVYAENMSFFIKGLKDIASVLIGGSSDEEAMLLMEEGAAKKSAKTIFGLSEFVIATDELYECNDITTGQYATLLHAIFSDDEDIERLFDLYQNPDFLVACENENQRCSLMLLDSNDSDDTLLKWAIHTGVHNFAASNSDVPKEFFSIMYHMFSSGDELILEACKDFVDSNDAEVMDNMIEREWSIYCKNNQIVPKADATSVAEESEEELETVVEHKGKVEVKGKDKEIPEVLTTACSCLTELNDVTANEAAAILASYAKGNQVVADVYETYMQDGDTDTFLSMLRVIAPTLAEHEEEDSKQLLREAFQHFVEDESFRAVDLAALRLAAVRKDKLLISFLLDFKNDDDVDALKVNLLTVAADTIVEFTDDDTY</sequence>
<accession>A0AAD8XVL7</accession>
<comment type="caution">
    <text evidence="2">The sequence shown here is derived from an EMBL/GenBank/DDBJ whole genome shotgun (WGS) entry which is preliminary data.</text>
</comment>
<proteinExistence type="predicted"/>
<evidence type="ECO:0000313" key="3">
    <source>
        <dbReference type="Proteomes" id="UP001224775"/>
    </source>
</evidence>
<feature type="region of interest" description="Disordered" evidence="1">
    <location>
        <begin position="40"/>
        <end position="118"/>
    </location>
</feature>